<feature type="compositionally biased region" description="Basic and acidic residues" evidence="1">
    <location>
        <begin position="74"/>
        <end position="89"/>
    </location>
</feature>
<comment type="caution">
    <text evidence="2">The sequence shown here is derived from an EMBL/GenBank/DDBJ whole genome shotgun (WGS) entry which is preliminary data.</text>
</comment>
<organism evidence="2 3">
    <name type="scientific">Neptunitalea chrysea</name>
    <dbReference type="NCBI Taxonomy" id="1647581"/>
    <lineage>
        <taxon>Bacteria</taxon>
        <taxon>Pseudomonadati</taxon>
        <taxon>Bacteroidota</taxon>
        <taxon>Flavobacteriia</taxon>
        <taxon>Flavobacteriales</taxon>
        <taxon>Flavobacteriaceae</taxon>
        <taxon>Neptunitalea</taxon>
    </lineage>
</organism>
<keyword evidence="3" id="KW-1185">Reference proteome</keyword>
<dbReference type="EMBL" id="BRVP01000011">
    <property type="protein sequence ID" value="GLB52838.1"/>
    <property type="molecule type" value="Genomic_DNA"/>
</dbReference>
<feature type="region of interest" description="Disordered" evidence="1">
    <location>
        <begin position="40"/>
        <end position="148"/>
    </location>
</feature>
<gene>
    <name evidence="2" type="ORF">NBRC110019_18780</name>
</gene>
<feature type="compositionally biased region" description="Gly residues" evidence="1">
    <location>
        <begin position="117"/>
        <end position="126"/>
    </location>
</feature>
<feature type="compositionally biased region" description="Acidic residues" evidence="1">
    <location>
        <begin position="53"/>
        <end position="66"/>
    </location>
</feature>
<dbReference type="AlphaFoldDB" id="A0A9W6EWE5"/>
<accession>A0A9W6EWE5</accession>
<evidence type="ECO:0008006" key="4">
    <source>
        <dbReference type="Google" id="ProtNLM"/>
    </source>
</evidence>
<evidence type="ECO:0000256" key="1">
    <source>
        <dbReference type="SAM" id="MobiDB-lite"/>
    </source>
</evidence>
<evidence type="ECO:0000313" key="2">
    <source>
        <dbReference type="EMBL" id="GLB52838.1"/>
    </source>
</evidence>
<dbReference type="Proteomes" id="UP001143545">
    <property type="component" value="Unassembled WGS sequence"/>
</dbReference>
<name>A0A9W6EWE5_9FLAO</name>
<evidence type="ECO:0000313" key="3">
    <source>
        <dbReference type="Proteomes" id="UP001143545"/>
    </source>
</evidence>
<sequence length="242" mass="25292">MFYTGMTRFDPPIENGIAVNLGYTDTGGGDVQPLEKIKSEPVVAQQPSSPVPEEVEEVLTSEEEDVPVVPTTEKTQETKEDTPPVKEPVKAQPQQPAKDAASALAAIEGAEEVDGTVAGGEGPGDGPGDKGQENGDPYAASYYGGPGNGTGGRGWGLGGRGTPTFKKVKQNCNESGTVVVKIVVNRSGEVVEAEPGIKGTINKAPCLLEPAKQIAESYKWPKDDEAPARQIGYVVVKFGLGE</sequence>
<reference evidence="2" key="1">
    <citation type="submission" date="2022-07" db="EMBL/GenBank/DDBJ databases">
        <title>Taxonomy of Novel Oxalotrophic and Methylotrophic Bacteria.</title>
        <authorList>
            <person name="Sahin N."/>
            <person name="Tani A."/>
        </authorList>
    </citation>
    <scope>NUCLEOTIDE SEQUENCE</scope>
    <source>
        <strain evidence="2">AM327</strain>
    </source>
</reference>
<protein>
    <recommendedName>
        <fullName evidence="4">Energy transducer TonB</fullName>
    </recommendedName>
</protein>
<feature type="compositionally biased region" description="Low complexity" evidence="1">
    <location>
        <begin position="40"/>
        <end position="52"/>
    </location>
</feature>
<proteinExistence type="predicted"/>
<feature type="compositionally biased region" description="Low complexity" evidence="1">
    <location>
        <begin position="90"/>
        <end position="108"/>
    </location>
</feature>